<protein>
    <submittedName>
        <fullName evidence="1">Uncharacterized protein</fullName>
    </submittedName>
</protein>
<dbReference type="KEGG" id="shs:STEHIDRAFT_164175"/>
<evidence type="ECO:0000313" key="1">
    <source>
        <dbReference type="EMBL" id="EIM78945.1"/>
    </source>
</evidence>
<proteinExistence type="predicted"/>
<name>R7RVZ2_STEHR</name>
<dbReference type="Proteomes" id="UP000053927">
    <property type="component" value="Unassembled WGS sequence"/>
</dbReference>
<organism evidence="1 2">
    <name type="scientific">Stereum hirsutum (strain FP-91666)</name>
    <name type="common">White-rot fungus</name>
    <dbReference type="NCBI Taxonomy" id="721885"/>
    <lineage>
        <taxon>Eukaryota</taxon>
        <taxon>Fungi</taxon>
        <taxon>Dikarya</taxon>
        <taxon>Basidiomycota</taxon>
        <taxon>Agaricomycotina</taxon>
        <taxon>Agaricomycetes</taxon>
        <taxon>Russulales</taxon>
        <taxon>Stereaceae</taxon>
        <taxon>Stereum</taxon>
    </lineage>
</organism>
<dbReference type="GeneID" id="18802571"/>
<dbReference type="RefSeq" id="XP_007311957.1">
    <property type="nucleotide sequence ID" value="XM_007311895.1"/>
</dbReference>
<dbReference type="EMBL" id="JH687515">
    <property type="protein sequence ID" value="EIM78945.1"/>
    <property type="molecule type" value="Genomic_DNA"/>
</dbReference>
<reference evidence="2" key="1">
    <citation type="journal article" date="2012" name="Science">
        <title>The Paleozoic origin of enzymatic lignin decomposition reconstructed from 31 fungal genomes.</title>
        <authorList>
            <person name="Floudas D."/>
            <person name="Binder M."/>
            <person name="Riley R."/>
            <person name="Barry K."/>
            <person name="Blanchette R.A."/>
            <person name="Henrissat B."/>
            <person name="Martinez A.T."/>
            <person name="Otillar R."/>
            <person name="Spatafora J.W."/>
            <person name="Yadav J.S."/>
            <person name="Aerts A."/>
            <person name="Benoit I."/>
            <person name="Boyd A."/>
            <person name="Carlson A."/>
            <person name="Copeland A."/>
            <person name="Coutinho P.M."/>
            <person name="de Vries R.P."/>
            <person name="Ferreira P."/>
            <person name="Findley K."/>
            <person name="Foster B."/>
            <person name="Gaskell J."/>
            <person name="Glotzer D."/>
            <person name="Gorecki P."/>
            <person name="Heitman J."/>
            <person name="Hesse C."/>
            <person name="Hori C."/>
            <person name="Igarashi K."/>
            <person name="Jurgens J.A."/>
            <person name="Kallen N."/>
            <person name="Kersten P."/>
            <person name="Kohler A."/>
            <person name="Kuees U."/>
            <person name="Kumar T.K.A."/>
            <person name="Kuo A."/>
            <person name="LaButti K."/>
            <person name="Larrondo L.F."/>
            <person name="Lindquist E."/>
            <person name="Ling A."/>
            <person name="Lombard V."/>
            <person name="Lucas S."/>
            <person name="Lundell T."/>
            <person name="Martin R."/>
            <person name="McLaughlin D.J."/>
            <person name="Morgenstern I."/>
            <person name="Morin E."/>
            <person name="Murat C."/>
            <person name="Nagy L.G."/>
            <person name="Nolan M."/>
            <person name="Ohm R.A."/>
            <person name="Patyshakuliyeva A."/>
            <person name="Rokas A."/>
            <person name="Ruiz-Duenas F.J."/>
            <person name="Sabat G."/>
            <person name="Salamov A."/>
            <person name="Samejima M."/>
            <person name="Schmutz J."/>
            <person name="Slot J.C."/>
            <person name="St John F."/>
            <person name="Stenlid J."/>
            <person name="Sun H."/>
            <person name="Sun S."/>
            <person name="Syed K."/>
            <person name="Tsang A."/>
            <person name="Wiebenga A."/>
            <person name="Young D."/>
            <person name="Pisabarro A."/>
            <person name="Eastwood D.C."/>
            <person name="Martin F."/>
            <person name="Cullen D."/>
            <person name="Grigoriev I.V."/>
            <person name="Hibbett D.S."/>
        </authorList>
    </citation>
    <scope>NUCLEOTIDE SEQUENCE [LARGE SCALE GENOMIC DNA]</scope>
    <source>
        <strain evidence="2">FP-91666</strain>
    </source>
</reference>
<evidence type="ECO:0000313" key="2">
    <source>
        <dbReference type="Proteomes" id="UP000053927"/>
    </source>
</evidence>
<dbReference type="AlphaFoldDB" id="R7RVZ2"/>
<gene>
    <name evidence="1" type="ORF">STEHIDRAFT_164175</name>
</gene>
<sequence>MSALIWAIDPCSPSCVLPLQTDVIDANLRGIDRAAEIRIAYHLESLGRNHGALTKLDEIVAGELPLSYFPHRKSLITSSISVQISMLRARNDGRNVCYPSHIGTKSTGGVIVENDEDSWGKSSLNYSPSENDFAFNQFRVDLISSGLEFKVWHCTTIRVKGLGRIAHAVQAIA</sequence>
<accession>R7RVZ2</accession>
<keyword evidence="2" id="KW-1185">Reference proteome</keyword>